<accession>A0A1I5WZ11</accession>
<evidence type="ECO:0000313" key="1">
    <source>
        <dbReference type="EMBL" id="SFQ24939.1"/>
    </source>
</evidence>
<name>A0A1I5WZ11_9RHOB</name>
<dbReference type="Proteomes" id="UP000199356">
    <property type="component" value="Unassembled WGS sequence"/>
</dbReference>
<reference evidence="1 2" key="1">
    <citation type="submission" date="2016-10" db="EMBL/GenBank/DDBJ databases">
        <authorList>
            <person name="de Groot N.N."/>
        </authorList>
    </citation>
    <scope>NUCLEOTIDE SEQUENCE [LARGE SCALE GENOMIC DNA]</scope>
    <source>
        <strain evidence="1 2">DSM 19547</strain>
    </source>
</reference>
<gene>
    <name evidence="1" type="ORF">SAMN04488047_1673</name>
</gene>
<protein>
    <submittedName>
        <fullName evidence="1">CheY chemotaxis protein or a CheY-like REC (Receiver) domain</fullName>
    </submittedName>
</protein>
<dbReference type="InterPro" id="IPR011006">
    <property type="entry name" value="CheY-like_superfamily"/>
</dbReference>
<evidence type="ECO:0000313" key="2">
    <source>
        <dbReference type="Proteomes" id="UP000199356"/>
    </source>
</evidence>
<dbReference type="SUPFAM" id="SSF52172">
    <property type="entry name" value="CheY-like"/>
    <property type="match status" value="1"/>
</dbReference>
<dbReference type="Gene3D" id="3.40.50.2300">
    <property type="match status" value="1"/>
</dbReference>
<dbReference type="AlphaFoldDB" id="A0A1I5WZ11"/>
<keyword evidence="2" id="KW-1185">Reference proteome</keyword>
<organism evidence="1 2">
    <name type="scientific">Tranquillimonas alkanivorans</name>
    <dbReference type="NCBI Taxonomy" id="441119"/>
    <lineage>
        <taxon>Bacteria</taxon>
        <taxon>Pseudomonadati</taxon>
        <taxon>Pseudomonadota</taxon>
        <taxon>Alphaproteobacteria</taxon>
        <taxon>Rhodobacterales</taxon>
        <taxon>Roseobacteraceae</taxon>
        <taxon>Tranquillimonas</taxon>
    </lineage>
</organism>
<proteinExistence type="predicted"/>
<dbReference type="STRING" id="441119.SAMN04488047_1673"/>
<dbReference type="EMBL" id="FOXA01000067">
    <property type="protein sequence ID" value="SFQ24939.1"/>
    <property type="molecule type" value="Genomic_DNA"/>
</dbReference>
<sequence length="123" mass="13316">MARGYFLLKTSILSQMRLAKRCGLRAAGCEVTEPIASVNEALRIAASEDFDGAILDINLAGDRVWPAARALQARKISFVFATGYSNTVDMPSDRQDARRIEKPATDEALLATLAASMQPTEQG</sequence>